<reference evidence="1" key="1">
    <citation type="journal article" date="2020" name="Stud. Mycol.">
        <title>101 Dothideomycetes genomes: a test case for predicting lifestyles and emergence of pathogens.</title>
        <authorList>
            <person name="Haridas S."/>
            <person name="Albert R."/>
            <person name="Binder M."/>
            <person name="Bloem J."/>
            <person name="Labutti K."/>
            <person name="Salamov A."/>
            <person name="Andreopoulos B."/>
            <person name="Baker S."/>
            <person name="Barry K."/>
            <person name="Bills G."/>
            <person name="Bluhm B."/>
            <person name="Cannon C."/>
            <person name="Castanera R."/>
            <person name="Culley D."/>
            <person name="Daum C."/>
            <person name="Ezra D."/>
            <person name="Gonzalez J."/>
            <person name="Henrissat B."/>
            <person name="Kuo A."/>
            <person name="Liang C."/>
            <person name="Lipzen A."/>
            <person name="Lutzoni F."/>
            <person name="Magnuson J."/>
            <person name="Mondo S."/>
            <person name="Nolan M."/>
            <person name="Ohm R."/>
            <person name="Pangilinan J."/>
            <person name="Park H.-J."/>
            <person name="Ramirez L."/>
            <person name="Alfaro M."/>
            <person name="Sun H."/>
            <person name="Tritt A."/>
            <person name="Yoshinaga Y."/>
            <person name="Zwiers L.-H."/>
            <person name="Turgeon B."/>
            <person name="Goodwin S."/>
            <person name="Spatafora J."/>
            <person name="Crous P."/>
            <person name="Grigoriev I."/>
        </authorList>
    </citation>
    <scope>NUCLEOTIDE SEQUENCE</scope>
    <source>
        <strain evidence="1">ATCC 200398</strain>
    </source>
</reference>
<accession>A0ACB6QME0</accession>
<protein>
    <submittedName>
        <fullName evidence="1">Uncharacterized protein</fullName>
    </submittedName>
</protein>
<sequence>MTTTYNVYKVYFSQASGPSHVGIALVPAQLIDQGRGRFYHVKGNVGMGMDYESRPAYNFARSKSYEKSECVCQLPKSNLEKFEEIAASQPPPHDERVFFEKNPDPPAPDCATWVDEVMAQVQQLS</sequence>
<keyword evidence="2" id="KW-1185">Reference proteome</keyword>
<dbReference type="EMBL" id="MU003517">
    <property type="protein sequence ID" value="KAF2468144.1"/>
    <property type="molecule type" value="Genomic_DNA"/>
</dbReference>
<evidence type="ECO:0000313" key="2">
    <source>
        <dbReference type="Proteomes" id="UP000799755"/>
    </source>
</evidence>
<evidence type="ECO:0000313" key="1">
    <source>
        <dbReference type="EMBL" id="KAF2468144.1"/>
    </source>
</evidence>
<gene>
    <name evidence="1" type="ORF">BDR25DRAFT_58050</name>
</gene>
<proteinExistence type="predicted"/>
<comment type="caution">
    <text evidence="1">The sequence shown here is derived from an EMBL/GenBank/DDBJ whole genome shotgun (WGS) entry which is preliminary data.</text>
</comment>
<dbReference type="Proteomes" id="UP000799755">
    <property type="component" value="Unassembled WGS sequence"/>
</dbReference>
<organism evidence="1 2">
    <name type="scientific">Lindgomyces ingoldianus</name>
    <dbReference type="NCBI Taxonomy" id="673940"/>
    <lineage>
        <taxon>Eukaryota</taxon>
        <taxon>Fungi</taxon>
        <taxon>Dikarya</taxon>
        <taxon>Ascomycota</taxon>
        <taxon>Pezizomycotina</taxon>
        <taxon>Dothideomycetes</taxon>
        <taxon>Pleosporomycetidae</taxon>
        <taxon>Pleosporales</taxon>
        <taxon>Lindgomycetaceae</taxon>
        <taxon>Lindgomyces</taxon>
    </lineage>
</organism>
<name>A0ACB6QME0_9PLEO</name>